<gene>
    <name evidence="2" type="ORF">GGX14DRAFT_408398</name>
</gene>
<evidence type="ECO:0000313" key="3">
    <source>
        <dbReference type="Proteomes" id="UP001219525"/>
    </source>
</evidence>
<protein>
    <submittedName>
        <fullName evidence="2">Uncharacterized protein</fullName>
    </submittedName>
</protein>
<proteinExistence type="predicted"/>
<evidence type="ECO:0000256" key="1">
    <source>
        <dbReference type="SAM" id="MobiDB-lite"/>
    </source>
</evidence>
<reference evidence="2" key="1">
    <citation type="submission" date="2023-03" db="EMBL/GenBank/DDBJ databases">
        <title>Massive genome expansion in bonnet fungi (Mycena s.s.) driven by repeated elements and novel gene families across ecological guilds.</title>
        <authorList>
            <consortium name="Lawrence Berkeley National Laboratory"/>
            <person name="Harder C.B."/>
            <person name="Miyauchi S."/>
            <person name="Viragh M."/>
            <person name="Kuo A."/>
            <person name="Thoen E."/>
            <person name="Andreopoulos B."/>
            <person name="Lu D."/>
            <person name="Skrede I."/>
            <person name="Drula E."/>
            <person name="Henrissat B."/>
            <person name="Morin E."/>
            <person name="Kohler A."/>
            <person name="Barry K."/>
            <person name="LaButti K."/>
            <person name="Morin E."/>
            <person name="Salamov A."/>
            <person name="Lipzen A."/>
            <person name="Mereny Z."/>
            <person name="Hegedus B."/>
            <person name="Baldrian P."/>
            <person name="Stursova M."/>
            <person name="Weitz H."/>
            <person name="Taylor A."/>
            <person name="Grigoriev I.V."/>
            <person name="Nagy L.G."/>
            <person name="Martin F."/>
            <person name="Kauserud H."/>
        </authorList>
    </citation>
    <scope>NUCLEOTIDE SEQUENCE</scope>
    <source>
        <strain evidence="2">9144</strain>
    </source>
</reference>
<dbReference type="Proteomes" id="UP001219525">
    <property type="component" value="Unassembled WGS sequence"/>
</dbReference>
<keyword evidence="3" id="KW-1185">Reference proteome</keyword>
<feature type="region of interest" description="Disordered" evidence="1">
    <location>
        <begin position="29"/>
        <end position="48"/>
    </location>
</feature>
<organism evidence="2 3">
    <name type="scientific">Mycena pura</name>
    <dbReference type="NCBI Taxonomy" id="153505"/>
    <lineage>
        <taxon>Eukaryota</taxon>
        <taxon>Fungi</taxon>
        <taxon>Dikarya</taxon>
        <taxon>Basidiomycota</taxon>
        <taxon>Agaricomycotina</taxon>
        <taxon>Agaricomycetes</taxon>
        <taxon>Agaricomycetidae</taxon>
        <taxon>Agaricales</taxon>
        <taxon>Marasmiineae</taxon>
        <taxon>Mycenaceae</taxon>
        <taxon>Mycena</taxon>
    </lineage>
</organism>
<dbReference type="EMBL" id="JARJCW010000161">
    <property type="protein sequence ID" value="KAJ7189946.1"/>
    <property type="molecule type" value="Genomic_DNA"/>
</dbReference>
<accession>A0AAD6UTD6</accession>
<name>A0AAD6UTD6_9AGAR</name>
<feature type="compositionally biased region" description="Polar residues" evidence="1">
    <location>
        <begin position="33"/>
        <end position="44"/>
    </location>
</feature>
<comment type="caution">
    <text evidence="2">The sequence shown here is derived from an EMBL/GenBank/DDBJ whole genome shotgun (WGS) entry which is preliminary data.</text>
</comment>
<evidence type="ECO:0000313" key="2">
    <source>
        <dbReference type="EMBL" id="KAJ7189946.1"/>
    </source>
</evidence>
<sequence>MHARRRRIWSRSPHIVERGSRRWGMRSMVATRSPAQQGTHATRSARNEDRVPMAAALAHLHDKVFMSGLLYALCTRVCIPVGGRIVCETLTTYDALRMHMLDHTVACAECVCPARGAGGEVEKDKTYCQLSSERTRTGANSLALLPRAHASTTTHSKVVASAALSLAGAPSPATSRGASEAECGVALSSGLMSLQAVSSDPPVGSRTRCINPSTSRMTIKSQPDLIESPEVIDLMLSDSEVKPSIAPTRRASPAGLVNPGSSDVEDPYATLEGLQTTNGGRADIISRVQFGEFEVMREVNVKRREYVTDPPPFIAVHEESTAIVVDLRDGKFEGLRDAQGKNNDAYRGSMGNGPNESHPTVTFFPGLPPIKCRRFRLDCKDTHAATRELPVASAVGRHRPCRRSAE</sequence>
<dbReference type="AlphaFoldDB" id="A0AAD6UTD6"/>
<feature type="region of interest" description="Disordered" evidence="1">
    <location>
        <begin position="245"/>
        <end position="264"/>
    </location>
</feature>